<dbReference type="InterPro" id="IPR012990">
    <property type="entry name" value="Beta-sandwich_Sec23_24"/>
</dbReference>
<organism evidence="6 7">
    <name type="scientific">Tetraparma gracilis</name>
    <dbReference type="NCBI Taxonomy" id="2962635"/>
    <lineage>
        <taxon>Eukaryota</taxon>
        <taxon>Sar</taxon>
        <taxon>Stramenopiles</taxon>
        <taxon>Ochrophyta</taxon>
        <taxon>Bolidophyceae</taxon>
        <taxon>Parmales</taxon>
        <taxon>Triparmaceae</taxon>
        <taxon>Tetraparma</taxon>
    </lineage>
</organism>
<evidence type="ECO:0008006" key="8">
    <source>
        <dbReference type="Google" id="ProtNLM"/>
    </source>
</evidence>
<sequence length="609" mass="64030">PPPPQICVDLFLFPHQYIDVATLNELPKNTAGTLFTYPSFTAESDGARFQADLVHALTRKTCFESVMRVRCTRGMRISNFYGNFCIRGTDLLALPNCTSDTSFGFDLVHDEPMLNTSVITIQSALLYTSSEGERRIRVHTHALPVTSLQSEVVASVDADAVCNLLSKQALDVALKTGLDTARSRMQQACVEMIKAAKGGGRAAGSYGRTNFPSQQQAATASSEETPESLALLPLYTMALQKNIVFRGGADVHPDERATAMAQLRNMWVDASSCFIHPRLFSLHDMTGNVGTACEGQEGTDDDKKFCGMDRIALPNVINLTIDKLTSEGIFLLDNSVDMYLWVGRAVDSGLLQSLFGLATLEGANMAAVKLLDSGSDVASRVTSIVNGLREAKVGSGKLVICREGDQQVESRFFWHLVEDRASFQGGTYSYAEYMALINSGGQMNGMGGAPPGAAPGGGMPPPSQGPPGAYGGAPQPPGGGPPGAGPPRSGGGPPMSGGGPPQPPQQPQYGAPPQAPPQQPQYGGAPPAPPQQPQYGGGPPAPPQQPQYGAPPPAPPQQPQQPQYGAPPPGPPQQPQYGQQPPQPPGGNPPPMSTGGLGPPPMSNYGNGL</sequence>
<dbReference type="Proteomes" id="UP001165060">
    <property type="component" value="Unassembled WGS sequence"/>
</dbReference>
<dbReference type="SUPFAM" id="SSF82754">
    <property type="entry name" value="C-terminal, gelsolin-like domain of Sec23/24"/>
    <property type="match status" value="1"/>
</dbReference>
<dbReference type="PANTHER" id="PTHR13803:SF39">
    <property type="entry name" value="SECRETORY 24AB, ISOFORM A"/>
    <property type="match status" value="1"/>
</dbReference>
<feature type="domain" description="Sec23/Sec24 beta-sandwich" evidence="5">
    <location>
        <begin position="63"/>
        <end position="146"/>
    </location>
</feature>
<evidence type="ECO:0000313" key="7">
    <source>
        <dbReference type="Proteomes" id="UP001165060"/>
    </source>
</evidence>
<dbReference type="EMBL" id="BRYB01000727">
    <property type="protein sequence ID" value="GMI36363.1"/>
    <property type="molecule type" value="Genomic_DNA"/>
</dbReference>
<feature type="domain" description="Sec23/Sec24 trunk" evidence="3">
    <location>
        <begin position="5"/>
        <end position="55"/>
    </location>
</feature>
<feature type="compositionally biased region" description="Pro residues" evidence="1">
    <location>
        <begin position="539"/>
        <end position="574"/>
    </location>
</feature>
<feature type="domain" description="Sec23/Sec24 helical" evidence="4">
    <location>
        <begin position="157"/>
        <end position="271"/>
    </location>
</feature>
<dbReference type="PRINTS" id="PR01217">
    <property type="entry name" value="PRICHEXTENSN"/>
</dbReference>
<evidence type="ECO:0000313" key="6">
    <source>
        <dbReference type="EMBL" id="GMI36363.1"/>
    </source>
</evidence>
<feature type="compositionally biased region" description="Pro residues" evidence="1">
    <location>
        <begin position="474"/>
        <end position="485"/>
    </location>
</feature>
<feature type="domain" description="Gelsolin-like" evidence="2">
    <location>
        <begin position="313"/>
        <end position="361"/>
    </location>
</feature>
<feature type="non-terminal residue" evidence="6">
    <location>
        <position position="1"/>
    </location>
</feature>
<accession>A0ABQ6N010</accession>
<dbReference type="Pfam" id="PF04815">
    <property type="entry name" value="Sec23_helical"/>
    <property type="match status" value="1"/>
</dbReference>
<feature type="compositionally biased region" description="Gly residues" evidence="1">
    <location>
        <begin position="488"/>
        <end position="499"/>
    </location>
</feature>
<feature type="region of interest" description="Disordered" evidence="1">
    <location>
        <begin position="204"/>
        <end position="224"/>
    </location>
</feature>
<dbReference type="SUPFAM" id="SSF81995">
    <property type="entry name" value="beta-sandwich domain of Sec23/24"/>
    <property type="match status" value="1"/>
</dbReference>
<evidence type="ECO:0000256" key="1">
    <source>
        <dbReference type="SAM" id="MobiDB-lite"/>
    </source>
</evidence>
<dbReference type="SUPFAM" id="SSF81811">
    <property type="entry name" value="Helical domain of Sec23/24"/>
    <property type="match status" value="1"/>
</dbReference>
<comment type="caution">
    <text evidence="6">The sequence shown here is derived from an EMBL/GenBank/DDBJ whole genome shotgun (WGS) entry which is preliminary data.</text>
</comment>
<dbReference type="Gene3D" id="1.20.120.730">
    <property type="entry name" value="Sec23/Sec24 helical domain"/>
    <property type="match status" value="1"/>
</dbReference>
<feature type="compositionally biased region" description="Polar residues" evidence="1">
    <location>
        <begin position="207"/>
        <end position="223"/>
    </location>
</feature>
<dbReference type="SUPFAM" id="SSF53300">
    <property type="entry name" value="vWA-like"/>
    <property type="match status" value="1"/>
</dbReference>
<feature type="compositionally biased region" description="Gly residues" evidence="1">
    <location>
        <begin position="447"/>
        <end position="457"/>
    </location>
</feature>
<proteinExistence type="predicted"/>
<reference evidence="6 7" key="1">
    <citation type="journal article" date="2023" name="Commun. Biol.">
        <title>Genome analysis of Parmales, the sister group of diatoms, reveals the evolutionary specialization of diatoms from phago-mixotrophs to photoautotrophs.</title>
        <authorList>
            <person name="Ban H."/>
            <person name="Sato S."/>
            <person name="Yoshikawa S."/>
            <person name="Yamada K."/>
            <person name="Nakamura Y."/>
            <person name="Ichinomiya M."/>
            <person name="Sato N."/>
            <person name="Blanc-Mathieu R."/>
            <person name="Endo H."/>
            <person name="Kuwata A."/>
            <person name="Ogata H."/>
        </authorList>
    </citation>
    <scope>NUCLEOTIDE SEQUENCE [LARGE SCALE GENOMIC DNA]</scope>
</reference>
<dbReference type="InterPro" id="IPR050550">
    <property type="entry name" value="SEC23_SEC24_subfamily"/>
</dbReference>
<evidence type="ECO:0000259" key="4">
    <source>
        <dbReference type="Pfam" id="PF04815"/>
    </source>
</evidence>
<protein>
    <recommendedName>
        <fullName evidence="8">Protein transport protein SEC24</fullName>
    </recommendedName>
</protein>
<dbReference type="Gene3D" id="2.60.40.1670">
    <property type="entry name" value="beta-sandwich domain of Sec23/24"/>
    <property type="match status" value="1"/>
</dbReference>
<dbReference type="InterPro" id="IPR036465">
    <property type="entry name" value="vWFA_dom_sf"/>
</dbReference>
<evidence type="ECO:0000259" key="2">
    <source>
        <dbReference type="Pfam" id="PF00626"/>
    </source>
</evidence>
<dbReference type="PANTHER" id="PTHR13803">
    <property type="entry name" value="SEC24-RELATED PROTEIN"/>
    <property type="match status" value="1"/>
</dbReference>
<dbReference type="InterPro" id="IPR006896">
    <property type="entry name" value="Sec23/24_trunk_dom"/>
</dbReference>
<keyword evidence="7" id="KW-1185">Reference proteome</keyword>
<name>A0ABQ6N010_9STRA</name>
<feature type="region of interest" description="Disordered" evidence="1">
    <location>
        <begin position="447"/>
        <end position="609"/>
    </location>
</feature>
<dbReference type="Pfam" id="PF00626">
    <property type="entry name" value="Gelsolin"/>
    <property type="match status" value="1"/>
</dbReference>
<feature type="compositionally biased region" description="Pro residues" evidence="1">
    <location>
        <begin position="581"/>
        <end position="602"/>
    </location>
</feature>
<dbReference type="InterPro" id="IPR036180">
    <property type="entry name" value="Gelsolin-like_dom_sf"/>
</dbReference>
<evidence type="ECO:0000259" key="3">
    <source>
        <dbReference type="Pfam" id="PF04811"/>
    </source>
</evidence>
<dbReference type="InterPro" id="IPR006900">
    <property type="entry name" value="Sec23/24_helical_dom"/>
</dbReference>
<dbReference type="Pfam" id="PF04811">
    <property type="entry name" value="Sec23_trunk"/>
    <property type="match status" value="1"/>
</dbReference>
<dbReference type="InterPro" id="IPR007123">
    <property type="entry name" value="Gelsolin-like_dom"/>
</dbReference>
<gene>
    <name evidence="6" type="ORF">TeGR_g2281</name>
</gene>
<dbReference type="Pfam" id="PF08033">
    <property type="entry name" value="Sec23_BS"/>
    <property type="match status" value="1"/>
</dbReference>
<dbReference type="InterPro" id="IPR036175">
    <property type="entry name" value="Sec23/24_helical_dom_sf"/>
</dbReference>
<evidence type="ECO:0000259" key="5">
    <source>
        <dbReference type="Pfam" id="PF08033"/>
    </source>
</evidence>